<keyword evidence="6 7" id="KW-0472">Membrane</keyword>
<evidence type="ECO:0000256" key="2">
    <source>
        <dbReference type="ARBA" id="ARBA00022448"/>
    </source>
</evidence>
<evidence type="ECO:0000313" key="10">
    <source>
        <dbReference type="Proteomes" id="UP001596417"/>
    </source>
</evidence>
<feature type="transmembrane region" description="Helical" evidence="7">
    <location>
        <begin position="247"/>
        <end position="268"/>
    </location>
</feature>
<keyword evidence="3" id="KW-1003">Cell membrane</keyword>
<dbReference type="AlphaFoldDB" id="A0ABD5YT43"/>
<keyword evidence="2 7" id="KW-0813">Transport</keyword>
<dbReference type="Pfam" id="PF00528">
    <property type="entry name" value="BPD_transp_1"/>
    <property type="match status" value="1"/>
</dbReference>
<name>A0ABD5YT43_9EURY</name>
<feature type="domain" description="ABC transmembrane type-1" evidence="8">
    <location>
        <begin position="75"/>
        <end position="269"/>
    </location>
</feature>
<gene>
    <name evidence="9" type="ORF">ACFQL7_23825</name>
</gene>
<keyword evidence="10" id="KW-1185">Reference proteome</keyword>
<dbReference type="PANTHER" id="PTHR32243:SF18">
    <property type="entry name" value="INNER MEMBRANE ABC TRANSPORTER PERMEASE PROTEIN YCJP"/>
    <property type="match status" value="1"/>
</dbReference>
<feature type="transmembrane region" description="Helical" evidence="7">
    <location>
        <begin position="146"/>
        <end position="166"/>
    </location>
</feature>
<dbReference type="CDD" id="cd06261">
    <property type="entry name" value="TM_PBP2"/>
    <property type="match status" value="1"/>
</dbReference>
<feature type="transmembrane region" description="Helical" evidence="7">
    <location>
        <begin position="187"/>
        <end position="212"/>
    </location>
</feature>
<dbReference type="RefSeq" id="WP_248910603.1">
    <property type="nucleotide sequence ID" value="NZ_CP109981.1"/>
</dbReference>
<sequence>MSTNRRRTDSSDLLYRGLVYATIAFLVATIIVPLVFIVSVSFRPPTEFFGEPHLIPHDPTLQTWVTGFNEIKDNLVNSLFVAAGTAIIALLITIPGAYAFARTRFPGRKVGFYLIVGAMLFPYIVLIIPVTSLWHDLGLFNTIHGLWIAYQIFVVPFAMWILRDFFESLPANLEEAAQVYGCTQFSAFVRVVLPLSAPGIVAVGFLAFLVGWNDFLFSNLLTTGFGPRPAVPVLFQTVSGSSGERVFWGKLMVEVLIIGTPPTVLYVFSRRYLSEAFAA</sequence>
<evidence type="ECO:0000256" key="7">
    <source>
        <dbReference type="RuleBase" id="RU363032"/>
    </source>
</evidence>
<dbReference type="Proteomes" id="UP001596417">
    <property type="component" value="Unassembled WGS sequence"/>
</dbReference>
<evidence type="ECO:0000256" key="4">
    <source>
        <dbReference type="ARBA" id="ARBA00022692"/>
    </source>
</evidence>
<feature type="transmembrane region" description="Helical" evidence="7">
    <location>
        <begin position="20"/>
        <end position="42"/>
    </location>
</feature>
<comment type="subcellular location">
    <subcellularLocation>
        <location evidence="1 7">Cell membrane</location>
        <topology evidence="1 7">Multi-pass membrane protein</topology>
    </subcellularLocation>
</comment>
<evidence type="ECO:0000313" key="9">
    <source>
        <dbReference type="EMBL" id="MFC7192539.1"/>
    </source>
</evidence>
<evidence type="ECO:0000256" key="1">
    <source>
        <dbReference type="ARBA" id="ARBA00004651"/>
    </source>
</evidence>
<dbReference type="InterPro" id="IPR000515">
    <property type="entry name" value="MetI-like"/>
</dbReference>
<dbReference type="PANTHER" id="PTHR32243">
    <property type="entry name" value="MALTOSE TRANSPORT SYSTEM PERMEASE-RELATED"/>
    <property type="match status" value="1"/>
</dbReference>
<reference evidence="9 10" key="1">
    <citation type="journal article" date="2019" name="Int. J. Syst. Evol. Microbiol.">
        <title>The Global Catalogue of Microorganisms (GCM) 10K type strain sequencing project: providing services to taxonomists for standard genome sequencing and annotation.</title>
        <authorList>
            <consortium name="The Broad Institute Genomics Platform"/>
            <consortium name="The Broad Institute Genome Sequencing Center for Infectious Disease"/>
            <person name="Wu L."/>
            <person name="Ma J."/>
        </authorList>
    </citation>
    <scope>NUCLEOTIDE SEQUENCE [LARGE SCALE GENOMIC DNA]</scope>
    <source>
        <strain evidence="9 10">RDMS1</strain>
    </source>
</reference>
<comment type="similarity">
    <text evidence="7">Belongs to the binding-protein-dependent transport system permease family.</text>
</comment>
<evidence type="ECO:0000259" key="8">
    <source>
        <dbReference type="PROSITE" id="PS50928"/>
    </source>
</evidence>
<protein>
    <submittedName>
        <fullName evidence="9">Carbohydrate ABC transporter permease</fullName>
    </submittedName>
</protein>
<evidence type="ECO:0000256" key="5">
    <source>
        <dbReference type="ARBA" id="ARBA00022989"/>
    </source>
</evidence>
<evidence type="ECO:0000256" key="6">
    <source>
        <dbReference type="ARBA" id="ARBA00023136"/>
    </source>
</evidence>
<organism evidence="9 10">
    <name type="scientific">Halocatena marina</name>
    <dbReference type="NCBI Taxonomy" id="2934937"/>
    <lineage>
        <taxon>Archaea</taxon>
        <taxon>Methanobacteriati</taxon>
        <taxon>Methanobacteriota</taxon>
        <taxon>Stenosarchaea group</taxon>
        <taxon>Halobacteria</taxon>
        <taxon>Halobacteriales</taxon>
        <taxon>Natronomonadaceae</taxon>
        <taxon>Halocatena</taxon>
    </lineage>
</organism>
<dbReference type="PROSITE" id="PS50928">
    <property type="entry name" value="ABC_TM1"/>
    <property type="match status" value="1"/>
</dbReference>
<evidence type="ECO:0000256" key="3">
    <source>
        <dbReference type="ARBA" id="ARBA00022475"/>
    </source>
</evidence>
<dbReference type="EMBL" id="JBHTAX010000005">
    <property type="protein sequence ID" value="MFC7192539.1"/>
    <property type="molecule type" value="Genomic_DNA"/>
</dbReference>
<dbReference type="InterPro" id="IPR050901">
    <property type="entry name" value="BP-dep_ABC_trans_perm"/>
</dbReference>
<dbReference type="GeneID" id="76202226"/>
<proteinExistence type="inferred from homology"/>
<dbReference type="InterPro" id="IPR035906">
    <property type="entry name" value="MetI-like_sf"/>
</dbReference>
<feature type="transmembrane region" description="Helical" evidence="7">
    <location>
        <begin position="79"/>
        <end position="100"/>
    </location>
</feature>
<dbReference type="Gene3D" id="1.10.3720.10">
    <property type="entry name" value="MetI-like"/>
    <property type="match status" value="1"/>
</dbReference>
<keyword evidence="4 7" id="KW-0812">Transmembrane</keyword>
<keyword evidence="5 7" id="KW-1133">Transmembrane helix</keyword>
<comment type="caution">
    <text evidence="9">The sequence shown here is derived from an EMBL/GenBank/DDBJ whole genome shotgun (WGS) entry which is preliminary data.</text>
</comment>
<dbReference type="SUPFAM" id="SSF161098">
    <property type="entry name" value="MetI-like"/>
    <property type="match status" value="1"/>
</dbReference>
<accession>A0ABD5YT43</accession>
<feature type="transmembrane region" description="Helical" evidence="7">
    <location>
        <begin position="112"/>
        <end position="134"/>
    </location>
</feature>
<dbReference type="GO" id="GO:0005886">
    <property type="term" value="C:plasma membrane"/>
    <property type="evidence" value="ECO:0007669"/>
    <property type="project" value="UniProtKB-SubCell"/>
</dbReference>